<evidence type="ECO:0000313" key="1">
    <source>
        <dbReference type="EMBL" id="KAK5934910.1"/>
    </source>
</evidence>
<dbReference type="EMBL" id="JAURVH010001513">
    <property type="protein sequence ID" value="KAK5934910.1"/>
    <property type="molecule type" value="Genomic_DNA"/>
</dbReference>
<evidence type="ECO:0000313" key="2">
    <source>
        <dbReference type="Proteomes" id="UP001331515"/>
    </source>
</evidence>
<organism evidence="1 2">
    <name type="scientific">Champsocephalus gunnari</name>
    <name type="common">Mackerel icefish</name>
    <dbReference type="NCBI Taxonomy" id="52237"/>
    <lineage>
        <taxon>Eukaryota</taxon>
        <taxon>Metazoa</taxon>
        <taxon>Chordata</taxon>
        <taxon>Craniata</taxon>
        <taxon>Vertebrata</taxon>
        <taxon>Euteleostomi</taxon>
        <taxon>Actinopterygii</taxon>
        <taxon>Neopterygii</taxon>
        <taxon>Teleostei</taxon>
        <taxon>Neoteleostei</taxon>
        <taxon>Acanthomorphata</taxon>
        <taxon>Eupercaria</taxon>
        <taxon>Perciformes</taxon>
        <taxon>Notothenioidei</taxon>
        <taxon>Channichthyidae</taxon>
        <taxon>Champsocephalus</taxon>
    </lineage>
</organism>
<sequence length="104" mass="11531">MYAMQDIPNTVCVWCWNRDRQHEKAKKTNESDAKAMATPTLSESIKVTSVFTGGAGATPKQLVWRGLVGKEHRPDLISTPRCVGAAHYPVIFSSMSLFASLHRI</sequence>
<accession>A0AAN8E523</accession>
<keyword evidence="2" id="KW-1185">Reference proteome</keyword>
<proteinExistence type="predicted"/>
<comment type="caution">
    <text evidence="1">The sequence shown here is derived from an EMBL/GenBank/DDBJ whole genome shotgun (WGS) entry which is preliminary data.</text>
</comment>
<reference evidence="1 2" key="1">
    <citation type="journal article" date="2023" name="Mol. Biol. Evol.">
        <title>Genomics of Secondarily Temperate Adaptation in the Only Non-Antarctic Icefish.</title>
        <authorList>
            <person name="Rivera-Colon A.G."/>
            <person name="Rayamajhi N."/>
            <person name="Minhas B.F."/>
            <person name="Madrigal G."/>
            <person name="Bilyk K.T."/>
            <person name="Yoon V."/>
            <person name="Hune M."/>
            <person name="Gregory S."/>
            <person name="Cheng C.H.C."/>
            <person name="Catchen J.M."/>
        </authorList>
    </citation>
    <scope>NUCLEOTIDE SEQUENCE [LARGE SCALE GENOMIC DNA]</scope>
    <source>
        <tissue evidence="1">White muscle</tissue>
    </source>
</reference>
<dbReference type="AlphaFoldDB" id="A0AAN8E523"/>
<gene>
    <name evidence="1" type="ORF">CgunFtcFv8_020316</name>
</gene>
<protein>
    <submittedName>
        <fullName evidence="1">Uncharacterized protein</fullName>
    </submittedName>
</protein>
<name>A0AAN8E523_CHAGU</name>
<dbReference type="Proteomes" id="UP001331515">
    <property type="component" value="Unassembled WGS sequence"/>
</dbReference>